<keyword evidence="3 7" id="KW-1003">Cell membrane</keyword>
<keyword evidence="9" id="KW-1185">Reference proteome</keyword>
<dbReference type="EMBL" id="OCNJ01000012">
    <property type="protein sequence ID" value="SOE00350.1"/>
    <property type="molecule type" value="Genomic_DNA"/>
</dbReference>
<evidence type="ECO:0000256" key="5">
    <source>
        <dbReference type="ARBA" id="ARBA00022989"/>
    </source>
</evidence>
<dbReference type="Pfam" id="PF03350">
    <property type="entry name" value="UPF0114"/>
    <property type="match status" value="1"/>
</dbReference>
<dbReference type="PANTHER" id="PTHR38596:SF1">
    <property type="entry name" value="UPF0114 PROTEIN YQHA"/>
    <property type="match status" value="1"/>
</dbReference>
<evidence type="ECO:0000256" key="6">
    <source>
        <dbReference type="ARBA" id="ARBA00023136"/>
    </source>
</evidence>
<evidence type="ECO:0000256" key="2">
    <source>
        <dbReference type="ARBA" id="ARBA00005774"/>
    </source>
</evidence>
<dbReference type="InterPro" id="IPR020761">
    <property type="entry name" value="UPF0114_bac"/>
</dbReference>
<evidence type="ECO:0000256" key="7">
    <source>
        <dbReference type="HAMAP-Rule" id="MF_00143"/>
    </source>
</evidence>
<evidence type="ECO:0000313" key="8">
    <source>
        <dbReference type="EMBL" id="SOE00350.1"/>
    </source>
</evidence>
<comment type="similarity">
    <text evidence="2 7">Belongs to the UPF0114 family.</text>
</comment>
<dbReference type="InterPro" id="IPR005134">
    <property type="entry name" value="UPF0114"/>
</dbReference>
<accession>A0A286GXT5</accession>
<keyword evidence="6 7" id="KW-0472">Membrane</keyword>
<feature type="transmembrane region" description="Helical" evidence="7">
    <location>
        <begin position="166"/>
        <end position="184"/>
    </location>
</feature>
<protein>
    <recommendedName>
        <fullName evidence="7">UPF0114 protein SAMN05421508_11250</fullName>
    </recommendedName>
</protein>
<dbReference type="Proteomes" id="UP000219621">
    <property type="component" value="Unassembled WGS sequence"/>
</dbReference>
<dbReference type="GO" id="GO:0005886">
    <property type="term" value="C:plasma membrane"/>
    <property type="evidence" value="ECO:0007669"/>
    <property type="project" value="UniProtKB-SubCell"/>
</dbReference>
<evidence type="ECO:0000256" key="1">
    <source>
        <dbReference type="ARBA" id="ARBA00004651"/>
    </source>
</evidence>
<gene>
    <name evidence="8" type="ORF">SAMN05421508_11250</name>
</gene>
<name>A0A286GXT5_9PROT</name>
<feature type="transmembrane region" description="Helical" evidence="7">
    <location>
        <begin position="135"/>
        <end position="154"/>
    </location>
</feature>
<reference evidence="8 9" key="1">
    <citation type="submission" date="2017-09" db="EMBL/GenBank/DDBJ databases">
        <authorList>
            <person name="Ehlers B."/>
            <person name="Leendertz F.H."/>
        </authorList>
    </citation>
    <scope>NUCLEOTIDE SEQUENCE [LARGE SCALE GENOMIC DNA]</scope>
    <source>
        <strain evidence="8 9">USBA 140</strain>
    </source>
</reference>
<proteinExistence type="inferred from homology"/>
<dbReference type="HAMAP" id="MF_00143">
    <property type="entry name" value="UPF0114"/>
    <property type="match status" value="1"/>
</dbReference>
<dbReference type="OrthoDB" id="9783569at2"/>
<sequence>MCGTARCLPRRVVPKSAPTVTYHFRGIIGVEHKIENGLFASRWLLFPFYVGLVLGIAALMLKFGQELLHLLPHIFDMTEQQVVLMVLALVDMTLLANLMLMVIFVSYENFVSRFARDHHDRPAWMDTMDFSGLKLKLLGSIAAISAIQLLKVFMDPDGPDPEQVPWLIAIHLTIAVSGMVLALMDKWSHDVEPHVGSSDGKAGH</sequence>
<keyword evidence="5 7" id="KW-1133">Transmembrane helix</keyword>
<dbReference type="AlphaFoldDB" id="A0A286GXT5"/>
<comment type="subcellular location">
    <subcellularLocation>
        <location evidence="1 7">Cell membrane</location>
        <topology evidence="1 7">Multi-pass membrane protein</topology>
    </subcellularLocation>
</comment>
<evidence type="ECO:0000256" key="4">
    <source>
        <dbReference type="ARBA" id="ARBA00022692"/>
    </source>
</evidence>
<organism evidence="8 9">
    <name type="scientific">Caenispirillum bisanense</name>
    <dbReference type="NCBI Taxonomy" id="414052"/>
    <lineage>
        <taxon>Bacteria</taxon>
        <taxon>Pseudomonadati</taxon>
        <taxon>Pseudomonadota</taxon>
        <taxon>Alphaproteobacteria</taxon>
        <taxon>Rhodospirillales</taxon>
        <taxon>Novispirillaceae</taxon>
        <taxon>Caenispirillum</taxon>
    </lineage>
</organism>
<feature type="transmembrane region" description="Helical" evidence="7">
    <location>
        <begin position="43"/>
        <end position="63"/>
    </location>
</feature>
<evidence type="ECO:0000313" key="9">
    <source>
        <dbReference type="Proteomes" id="UP000219621"/>
    </source>
</evidence>
<evidence type="ECO:0000256" key="3">
    <source>
        <dbReference type="ARBA" id="ARBA00022475"/>
    </source>
</evidence>
<keyword evidence="4 7" id="KW-0812">Transmembrane</keyword>
<dbReference type="PANTHER" id="PTHR38596">
    <property type="entry name" value="UPF0114 PROTEIN YQHA"/>
    <property type="match status" value="1"/>
</dbReference>
<dbReference type="NCBIfam" id="TIGR00645">
    <property type="entry name" value="HI0507"/>
    <property type="match status" value="1"/>
</dbReference>
<feature type="transmembrane region" description="Helical" evidence="7">
    <location>
        <begin position="83"/>
        <end position="107"/>
    </location>
</feature>